<dbReference type="OMA" id="IEMYTVE"/>
<feature type="compositionally biased region" description="Basic and acidic residues" evidence="1">
    <location>
        <begin position="463"/>
        <end position="513"/>
    </location>
</feature>
<organism evidence="2 3">
    <name type="scientific">Papaver somniferum</name>
    <name type="common">Opium poppy</name>
    <dbReference type="NCBI Taxonomy" id="3469"/>
    <lineage>
        <taxon>Eukaryota</taxon>
        <taxon>Viridiplantae</taxon>
        <taxon>Streptophyta</taxon>
        <taxon>Embryophyta</taxon>
        <taxon>Tracheophyta</taxon>
        <taxon>Spermatophyta</taxon>
        <taxon>Magnoliopsida</taxon>
        <taxon>Ranunculales</taxon>
        <taxon>Papaveraceae</taxon>
        <taxon>Papaveroideae</taxon>
        <taxon>Papaver</taxon>
    </lineage>
</organism>
<dbReference type="AlphaFoldDB" id="A0A4Y7LKK0"/>
<reference evidence="2 3" key="1">
    <citation type="journal article" date="2018" name="Science">
        <title>The opium poppy genome and morphinan production.</title>
        <authorList>
            <person name="Guo L."/>
            <person name="Winzer T."/>
            <person name="Yang X."/>
            <person name="Li Y."/>
            <person name="Ning Z."/>
            <person name="He Z."/>
            <person name="Teodor R."/>
            <person name="Lu Y."/>
            <person name="Bowser T.A."/>
            <person name="Graham I.A."/>
            <person name="Ye K."/>
        </authorList>
    </citation>
    <scope>NUCLEOTIDE SEQUENCE [LARGE SCALE GENOMIC DNA]</scope>
    <source>
        <strain evidence="3">cv. HN1</strain>
        <tissue evidence="2">Leaves</tissue>
    </source>
</reference>
<dbReference type="PANTHER" id="PTHR34962">
    <property type="entry name" value="EMBRYO DEFECTIVE 1703-RELATED"/>
    <property type="match status" value="1"/>
</dbReference>
<feature type="compositionally biased region" description="Basic and acidic residues" evidence="1">
    <location>
        <begin position="359"/>
        <end position="369"/>
    </location>
</feature>
<dbReference type="Proteomes" id="UP000316621">
    <property type="component" value="Chromosome 11"/>
</dbReference>
<feature type="region of interest" description="Disordered" evidence="1">
    <location>
        <begin position="537"/>
        <end position="605"/>
    </location>
</feature>
<gene>
    <name evidence="2" type="ORF">C5167_047556</name>
</gene>
<evidence type="ECO:0000256" key="1">
    <source>
        <dbReference type="SAM" id="MobiDB-lite"/>
    </source>
</evidence>
<feature type="region of interest" description="Disordered" evidence="1">
    <location>
        <begin position="335"/>
        <end position="443"/>
    </location>
</feature>
<feature type="compositionally biased region" description="Polar residues" evidence="1">
    <location>
        <begin position="568"/>
        <end position="580"/>
    </location>
</feature>
<feature type="compositionally biased region" description="Acidic residues" evidence="1">
    <location>
        <begin position="414"/>
        <end position="425"/>
    </location>
</feature>
<proteinExistence type="predicted"/>
<feature type="compositionally biased region" description="Basic and acidic residues" evidence="1">
    <location>
        <begin position="428"/>
        <end position="438"/>
    </location>
</feature>
<keyword evidence="3" id="KW-1185">Reference proteome</keyword>
<sequence>MEILKPQFQSLPKPLFPSPLSFSFSTSFPLKTHATNPRLLHQTPFCFRSNQSLKISSKLGKRRNSLRKKISEQQLNQKVRPLNDSQNLIEGFFNLNVRSNVEKVKPLSETEVWGDGSGPIFTVYTDLNGNIKNVCVNEDEILRRSGVQPLSARNDDDKLDEDLVDVNLKMSRAQCVAKEIENGEYVVPKDSGIAKFVVQGQFSEGIRAVSALPIKLFPNGFAFLFGCLFLYWTVKVFGSRNDVVMSEEEKEMLRRKMKARIEREAEEKMAIGNVEVVAACVSEPVIIERPKLDKQELMNNILKARSDNKPALLESAGGKSREFDDKVMEIKEMARKAREVERQEKSGVDENDEDEDEELANKESKKISGDEPGSLESSGSVAAKSRDFDDKVTETKEIVSEAREVERQEKFGVDENDDNENEELANQEGKKISDDKPGLLDSSGSVAAKSKFVEFFEKKRMARKQEHERQQAIQQQREKSRFFMNDKKENEELTNVEGEKILKEEDLSSRESTDIDEFTEQVSVDASLTINAEFSGALPGNAVEDGDSGTTTGSSIKNHEDASEIVLPTTSNSEGTLNLEKTNEEHHLRGPVASTDVIESPADEQLNKEESHILLNEPEVVKSSIVLESLDSTPVVSAIEDSTPRHIDSSSSEVEDNVNKKLENPTHGDAIKVVDTDDRDNFEMGDTRWPGSSKANTGSYQSSVVAQPVAQESWMEKNFQEFDPVLQKIRAGFKENYMVAREKVQEELNLTPELSQLGSDADDGELDWMKDDSLREIVFQVRENELMGRDPFYMMDADDRRAFFEGLEKKVEKQNSELSKIHEYIHSRVENLDYGADGISVHDPPEKFIPRWKGPPVDKNPEFLNNYVQENKEFLAESMGMPSAMNKDTQDILEKSTKSPAKNGTSSAVDNLSKTPQKGTSFNPKTVIESSDGSRRPGKKSGKEYWQHTKRWSQGFLDSYNAETDPEVKAVMKGMGKDLDRWITEKEIKETAELMTKIPEKRRIAIEKKLDKLKKEMEYFGPQAVVSKYREYGEEKEEDYLWWLDLPYVLCIELYREEDGAQKAGFYTLEMAEDLNLDPKQHHVIAFEDAKDSKNFCYIIQAHMEMLGNGTAFVVARPPKDAFRDSKANGFSVTVIRKGELSLNVDQPLEEVEEQISEIGSKMYHDKIMSERSVNIHSLMKGVFGSRNPSQRRRGSKRMLEKPNES</sequence>
<dbReference type="STRING" id="3469.A0A4Y7LKK0"/>
<accession>A0A4Y7LKK0</accession>
<feature type="region of interest" description="Disordered" evidence="1">
    <location>
        <begin position="887"/>
        <end position="945"/>
    </location>
</feature>
<feature type="region of interest" description="Disordered" evidence="1">
    <location>
        <begin position="642"/>
        <end position="664"/>
    </location>
</feature>
<feature type="compositionally biased region" description="Basic and acidic residues" evidence="1">
    <location>
        <begin position="384"/>
        <end position="413"/>
    </location>
</feature>
<name>A0A4Y7LKK0_PAPSO</name>
<feature type="compositionally biased region" description="Acidic residues" evidence="1">
    <location>
        <begin position="349"/>
        <end position="358"/>
    </location>
</feature>
<feature type="compositionally biased region" description="Basic and acidic residues" evidence="1">
    <location>
        <begin position="335"/>
        <end position="348"/>
    </location>
</feature>
<feature type="region of interest" description="Disordered" evidence="1">
    <location>
        <begin position="1181"/>
        <end position="1206"/>
    </location>
</feature>
<feature type="region of interest" description="Disordered" evidence="1">
    <location>
        <begin position="463"/>
        <end position="518"/>
    </location>
</feature>
<dbReference type="EMBL" id="CM010725">
    <property type="protein sequence ID" value="RZC84771.1"/>
    <property type="molecule type" value="Genomic_DNA"/>
</dbReference>
<evidence type="ECO:0000313" key="2">
    <source>
        <dbReference type="EMBL" id="RZC84771.1"/>
    </source>
</evidence>
<evidence type="ECO:0000313" key="3">
    <source>
        <dbReference type="Proteomes" id="UP000316621"/>
    </source>
</evidence>
<feature type="compositionally biased region" description="Polar residues" evidence="1">
    <location>
        <begin position="898"/>
        <end position="931"/>
    </location>
</feature>
<protein>
    <submittedName>
        <fullName evidence="2">Uncharacterized protein</fullName>
    </submittedName>
</protein>
<feature type="compositionally biased region" description="Basic and acidic residues" evidence="1">
    <location>
        <begin position="888"/>
        <end position="897"/>
    </location>
</feature>
<dbReference type="OrthoDB" id="611606at2759"/>
<dbReference type="Gramene" id="RZC84771">
    <property type="protein sequence ID" value="RZC84771"/>
    <property type="gene ID" value="C5167_047556"/>
</dbReference>
<dbReference type="PANTHER" id="PTHR34962:SF1">
    <property type="entry name" value="EMBRYO DEFECTIVE 1703-RELATED"/>
    <property type="match status" value="1"/>
</dbReference>